<evidence type="ECO:0000256" key="2">
    <source>
        <dbReference type="SAM" id="MobiDB-lite"/>
    </source>
</evidence>
<protein>
    <recommendedName>
        <fullName evidence="7">Zinc finger BED domain-containing protein RICESLEEPER 2-like</fullName>
    </recommendedName>
</protein>
<organism evidence="5 6">
    <name type="scientific">Paspalum notatum var. saurae</name>
    <dbReference type="NCBI Taxonomy" id="547442"/>
    <lineage>
        <taxon>Eukaryota</taxon>
        <taxon>Viridiplantae</taxon>
        <taxon>Streptophyta</taxon>
        <taxon>Embryophyta</taxon>
        <taxon>Tracheophyta</taxon>
        <taxon>Spermatophyta</taxon>
        <taxon>Magnoliopsida</taxon>
        <taxon>Liliopsida</taxon>
        <taxon>Poales</taxon>
        <taxon>Poaceae</taxon>
        <taxon>PACMAD clade</taxon>
        <taxon>Panicoideae</taxon>
        <taxon>Andropogonodae</taxon>
        <taxon>Paspaleae</taxon>
        <taxon>Paspalinae</taxon>
        <taxon>Paspalum</taxon>
    </lineage>
</organism>
<dbReference type="Pfam" id="PF05699">
    <property type="entry name" value="Dimer_Tnp_hAT"/>
    <property type="match status" value="1"/>
</dbReference>
<feature type="domain" description="HAT C-terminal dimerisation" evidence="3">
    <location>
        <begin position="445"/>
        <end position="529"/>
    </location>
</feature>
<accession>A0AAQ3X1S6</accession>
<feature type="domain" description="hAT-like transposase RNase-H fold" evidence="4">
    <location>
        <begin position="299"/>
        <end position="399"/>
    </location>
</feature>
<dbReference type="EMBL" id="CP144750">
    <property type="protein sequence ID" value="WVZ81846.1"/>
    <property type="molecule type" value="Genomic_DNA"/>
</dbReference>
<gene>
    <name evidence="5" type="ORF">U9M48_029178</name>
</gene>
<keyword evidence="1" id="KW-0238">DNA-binding</keyword>
<dbReference type="InterPro" id="IPR012337">
    <property type="entry name" value="RNaseH-like_sf"/>
</dbReference>
<dbReference type="InterPro" id="IPR008906">
    <property type="entry name" value="HATC_C_dom"/>
</dbReference>
<evidence type="ECO:0000259" key="3">
    <source>
        <dbReference type="Pfam" id="PF05699"/>
    </source>
</evidence>
<keyword evidence="6" id="KW-1185">Reference proteome</keyword>
<dbReference type="Pfam" id="PF14372">
    <property type="entry name" value="hAT-like_RNase-H"/>
    <property type="match status" value="1"/>
</dbReference>
<feature type="non-terminal residue" evidence="5">
    <location>
        <position position="1"/>
    </location>
</feature>
<dbReference type="GO" id="GO:0003677">
    <property type="term" value="F:DNA binding"/>
    <property type="evidence" value="ECO:0007669"/>
    <property type="project" value="UniProtKB-KW"/>
</dbReference>
<evidence type="ECO:0000313" key="5">
    <source>
        <dbReference type="EMBL" id="WVZ81846.1"/>
    </source>
</evidence>
<feature type="compositionally biased region" description="Low complexity" evidence="2">
    <location>
        <begin position="1"/>
        <end position="17"/>
    </location>
</feature>
<dbReference type="AlphaFoldDB" id="A0AAQ3X1S6"/>
<dbReference type="InterPro" id="IPR052035">
    <property type="entry name" value="ZnF_BED_domain_contain"/>
</dbReference>
<dbReference type="PANTHER" id="PTHR46481:SF11">
    <property type="entry name" value="ZINC FINGER BED DOMAIN-CONTAINING PROTEIN RICESLEEPER 2-LIKE"/>
    <property type="match status" value="1"/>
</dbReference>
<evidence type="ECO:0000259" key="4">
    <source>
        <dbReference type="Pfam" id="PF14372"/>
    </source>
</evidence>
<dbReference type="Proteomes" id="UP001341281">
    <property type="component" value="Chromosome 06"/>
</dbReference>
<name>A0AAQ3X1S6_PASNO</name>
<dbReference type="GO" id="GO:0046983">
    <property type="term" value="F:protein dimerization activity"/>
    <property type="evidence" value="ECO:0007669"/>
    <property type="project" value="InterPro"/>
</dbReference>
<sequence>MATPSSSQQPPSITATSGPAEATDGGQENRAVVEISEDEGTVAPRNKRRRTSPVWDDFEQVCIDGVWKAMCLHCKKKLSATSRNADNQKRGYMAVTGHFIDDSWKLQSCILRFIYVPCPHTGEAICDALHKCLQSWDIDRRVSTVTLDNCSSNDTMIGLMETRLGAANMLLRGKWLHMRCCAHILNLIVRDGMQVIGSAIESIRDSVAYWIATPKRYEKFEKTALDENIELTKKLHLDCKTRWNSTYIMLSIAIPYRKVFERLGELDRNYVCPSEDEWKFATIVLEKLQLFYDLTKLFSGTKYVTANLFFPKVCEIKLKINSWGHDEDETIRKMSAAMIEKYDKYWTDIHGLMAVAVILDPRLKMTMLHACYISIFGEEAAENYVDEAHELLTGLMKHYEMKEQEHVSTSSSGAQSSVNAAAVLSIFKTLAANKRTNSLVRSKNELDRYLEEEALPHDENDYFDILGWWKLEGTRYPTLRLIARDILAIPITTVASESAFSTSGRVLSEHRSRLTPKMLEALMCGQSWLRHNLK</sequence>
<evidence type="ECO:0008006" key="7">
    <source>
        <dbReference type="Google" id="ProtNLM"/>
    </source>
</evidence>
<dbReference type="InterPro" id="IPR025525">
    <property type="entry name" value="hAT-like_transposase_RNase-H"/>
</dbReference>
<dbReference type="SUPFAM" id="SSF53098">
    <property type="entry name" value="Ribonuclease H-like"/>
    <property type="match status" value="1"/>
</dbReference>
<feature type="region of interest" description="Disordered" evidence="2">
    <location>
        <begin position="1"/>
        <end position="28"/>
    </location>
</feature>
<proteinExistence type="predicted"/>
<evidence type="ECO:0000256" key="1">
    <source>
        <dbReference type="ARBA" id="ARBA00023125"/>
    </source>
</evidence>
<reference evidence="5 6" key="1">
    <citation type="submission" date="2024-02" db="EMBL/GenBank/DDBJ databases">
        <title>High-quality chromosome-scale genome assembly of Pensacola bahiagrass (Paspalum notatum Flugge var. saurae).</title>
        <authorList>
            <person name="Vega J.M."/>
            <person name="Podio M."/>
            <person name="Orjuela J."/>
            <person name="Siena L.A."/>
            <person name="Pessino S.C."/>
            <person name="Combes M.C."/>
            <person name="Mariac C."/>
            <person name="Albertini E."/>
            <person name="Pupilli F."/>
            <person name="Ortiz J.P.A."/>
            <person name="Leblanc O."/>
        </authorList>
    </citation>
    <scope>NUCLEOTIDE SEQUENCE [LARGE SCALE GENOMIC DNA]</scope>
    <source>
        <strain evidence="5">R1</strain>
        <tissue evidence="5">Leaf</tissue>
    </source>
</reference>
<dbReference type="PANTHER" id="PTHR46481">
    <property type="entry name" value="ZINC FINGER BED DOMAIN-CONTAINING PROTEIN 4"/>
    <property type="match status" value="1"/>
</dbReference>
<evidence type="ECO:0000313" key="6">
    <source>
        <dbReference type="Proteomes" id="UP001341281"/>
    </source>
</evidence>